<dbReference type="AlphaFoldDB" id="A0A0A9C048"/>
<sequence>MPFLESITAQFIFTKQCHSKNTNLHRCRVLMVLQQIVKQNVVRDMTRLCSINLMFSY</sequence>
<reference evidence="1" key="2">
    <citation type="journal article" date="2015" name="Data Brief">
        <title>Shoot transcriptome of the giant reed, Arundo donax.</title>
        <authorList>
            <person name="Barrero R.A."/>
            <person name="Guerrero F.D."/>
            <person name="Moolhuijzen P."/>
            <person name="Goolsby J.A."/>
            <person name="Tidwell J."/>
            <person name="Bellgard S.E."/>
            <person name="Bellgard M.I."/>
        </authorList>
    </citation>
    <scope>NUCLEOTIDE SEQUENCE</scope>
    <source>
        <tissue evidence="1">Shoot tissue taken approximately 20 cm above the soil surface</tissue>
    </source>
</reference>
<proteinExistence type="predicted"/>
<accession>A0A0A9C048</accession>
<organism evidence="1">
    <name type="scientific">Arundo donax</name>
    <name type="common">Giant reed</name>
    <name type="synonym">Donax arundinaceus</name>
    <dbReference type="NCBI Taxonomy" id="35708"/>
    <lineage>
        <taxon>Eukaryota</taxon>
        <taxon>Viridiplantae</taxon>
        <taxon>Streptophyta</taxon>
        <taxon>Embryophyta</taxon>
        <taxon>Tracheophyta</taxon>
        <taxon>Spermatophyta</taxon>
        <taxon>Magnoliopsida</taxon>
        <taxon>Liliopsida</taxon>
        <taxon>Poales</taxon>
        <taxon>Poaceae</taxon>
        <taxon>PACMAD clade</taxon>
        <taxon>Arundinoideae</taxon>
        <taxon>Arundineae</taxon>
        <taxon>Arundo</taxon>
    </lineage>
</organism>
<dbReference type="EMBL" id="GBRH01228949">
    <property type="protein sequence ID" value="JAD68946.1"/>
    <property type="molecule type" value="Transcribed_RNA"/>
</dbReference>
<reference evidence="1" key="1">
    <citation type="submission" date="2014-09" db="EMBL/GenBank/DDBJ databases">
        <authorList>
            <person name="Magalhaes I.L.F."/>
            <person name="Oliveira U."/>
            <person name="Santos F.R."/>
            <person name="Vidigal T.H.D.A."/>
            <person name="Brescovit A.D."/>
            <person name="Santos A.J."/>
        </authorList>
    </citation>
    <scope>NUCLEOTIDE SEQUENCE</scope>
    <source>
        <tissue evidence="1">Shoot tissue taken approximately 20 cm above the soil surface</tissue>
    </source>
</reference>
<evidence type="ECO:0000313" key="1">
    <source>
        <dbReference type="EMBL" id="JAD68946.1"/>
    </source>
</evidence>
<protein>
    <submittedName>
        <fullName evidence="1">Uncharacterized protein</fullName>
    </submittedName>
</protein>
<name>A0A0A9C048_ARUDO</name>